<name>A0A8K0CUS7_IGNLU</name>
<gene>
    <name evidence="1" type="ORF">ILUMI_15080</name>
</gene>
<accession>A0A8K0CUS7</accession>
<dbReference type="Proteomes" id="UP000801492">
    <property type="component" value="Unassembled WGS sequence"/>
</dbReference>
<feature type="non-terminal residue" evidence="1">
    <location>
        <position position="75"/>
    </location>
</feature>
<reference evidence="1" key="1">
    <citation type="submission" date="2019-08" db="EMBL/GenBank/DDBJ databases">
        <title>The genome of the North American firefly Photinus pyralis.</title>
        <authorList>
            <consortium name="Photinus pyralis genome working group"/>
            <person name="Fallon T.R."/>
            <person name="Sander Lower S.E."/>
            <person name="Weng J.-K."/>
        </authorList>
    </citation>
    <scope>NUCLEOTIDE SEQUENCE</scope>
    <source>
        <strain evidence="1">TRF0915ILg1</strain>
        <tissue evidence="1">Whole body</tissue>
    </source>
</reference>
<sequence length="75" mass="9059">MGNTKEIATKRFYSLENKLRRDPELKNSYSKFMTEYFELGHMSLIDENDRNKNVFRVYLPHHAVFKEDSETTKIR</sequence>
<keyword evidence="2" id="KW-1185">Reference proteome</keyword>
<dbReference type="EMBL" id="VTPC01039082">
    <property type="protein sequence ID" value="KAF2891093.1"/>
    <property type="molecule type" value="Genomic_DNA"/>
</dbReference>
<dbReference type="OrthoDB" id="6778194at2759"/>
<evidence type="ECO:0000313" key="1">
    <source>
        <dbReference type="EMBL" id="KAF2891093.1"/>
    </source>
</evidence>
<evidence type="ECO:0000313" key="2">
    <source>
        <dbReference type="Proteomes" id="UP000801492"/>
    </source>
</evidence>
<proteinExistence type="predicted"/>
<dbReference type="AlphaFoldDB" id="A0A8K0CUS7"/>
<protein>
    <submittedName>
        <fullName evidence="1">Uncharacterized protein</fullName>
    </submittedName>
</protein>
<comment type="caution">
    <text evidence="1">The sequence shown here is derived from an EMBL/GenBank/DDBJ whole genome shotgun (WGS) entry which is preliminary data.</text>
</comment>
<organism evidence="1 2">
    <name type="scientific">Ignelater luminosus</name>
    <name type="common">Cucubano</name>
    <name type="synonym">Pyrophorus luminosus</name>
    <dbReference type="NCBI Taxonomy" id="2038154"/>
    <lineage>
        <taxon>Eukaryota</taxon>
        <taxon>Metazoa</taxon>
        <taxon>Ecdysozoa</taxon>
        <taxon>Arthropoda</taxon>
        <taxon>Hexapoda</taxon>
        <taxon>Insecta</taxon>
        <taxon>Pterygota</taxon>
        <taxon>Neoptera</taxon>
        <taxon>Endopterygota</taxon>
        <taxon>Coleoptera</taxon>
        <taxon>Polyphaga</taxon>
        <taxon>Elateriformia</taxon>
        <taxon>Elateroidea</taxon>
        <taxon>Elateridae</taxon>
        <taxon>Agrypninae</taxon>
        <taxon>Pyrophorini</taxon>
        <taxon>Ignelater</taxon>
    </lineage>
</organism>